<dbReference type="InterPro" id="IPR038765">
    <property type="entry name" value="Papain-like_cys_pep_sf"/>
</dbReference>
<keyword evidence="1" id="KW-0732">Signal</keyword>
<feature type="signal peptide" evidence="1">
    <location>
        <begin position="1"/>
        <end position="19"/>
    </location>
</feature>
<gene>
    <name evidence="3" type="ORF">GCM10011425_00260</name>
</gene>
<dbReference type="SUPFAM" id="SSF54001">
    <property type="entry name" value="Cysteine proteinases"/>
    <property type="match status" value="1"/>
</dbReference>
<dbReference type="Pfam" id="PF01841">
    <property type="entry name" value="Transglut_core"/>
    <property type="match status" value="1"/>
</dbReference>
<dbReference type="EMBL" id="BMDO01000001">
    <property type="protein sequence ID" value="GGI48814.1"/>
    <property type="molecule type" value="Genomic_DNA"/>
</dbReference>
<name>A0A917MZZ6_9SPHI</name>
<dbReference type="Gene3D" id="2.60.120.1130">
    <property type="match status" value="1"/>
</dbReference>
<comment type="caution">
    <text evidence="3">The sequence shown here is derived from an EMBL/GenBank/DDBJ whole genome shotgun (WGS) entry which is preliminary data.</text>
</comment>
<sequence length="657" mass="75160">MKKLLLLFSAVLLSQLLYAQDFPYDSYNLSDLEMKSYEKDKTAHAVVLKEFGKTWISSGDGLPLYHEYHVKIKIFDSKAFDEGNITIPIHKSDNNDFEQVRDVVGVTYYTDEQGNVQRSYLDPKTVVTENRNKYWDLVKFAMPNLRNGCVIEYKYTLQSPYSLTFRDWDFQGTIPKIYSEYEAHIPGVFNFKASLRGFYKLDKNVSEIEHECFSAGGTKCDCSKITYAMKDVPAFVKEDYMTAPKNFLSAINFELNDYINPYNGQKTVKTQTWADIDYNMKHHEEFGVQMRKTSVFKDKLPAITGGATDNLEKAKAIYHYIQSNLKHNRFIGIYSDNGLRKTLDTHSGSTADINLALVTALKAAGIDAEAVLLSTRDHGFISKLYPAIGDFNYVVAKANIGDKSYMLDATDALMPFGLLPEECINDQGRVMSLDKPSYWIDMVAAQKRTRTHIMNLTLQTNGKLTGKLIYYSNGYEALEKRRSIKKFNSIDEYVENLDEKMAKVKISKYDIKNVDSLENSLIESYDVEIDVYNNMDAGRLAFNPYMLHRMTDNPFKLEDRTYPVDMGTATDTRIVLTVTLPEQYTVETAPENKATGLPNQGGRFITSYETNPDGFTFSHIIQLNKPIYSSDEYPYLKEFYNTIIKAEKADIIFKKKS</sequence>
<protein>
    <recommendedName>
        <fullName evidence="2">Transglutaminase-like domain-containing protein</fullName>
    </recommendedName>
</protein>
<evidence type="ECO:0000313" key="4">
    <source>
        <dbReference type="Proteomes" id="UP000662074"/>
    </source>
</evidence>
<organism evidence="3 4">
    <name type="scientific">Mucilaginibacter galii</name>
    <dbReference type="NCBI Taxonomy" id="2005073"/>
    <lineage>
        <taxon>Bacteria</taxon>
        <taxon>Pseudomonadati</taxon>
        <taxon>Bacteroidota</taxon>
        <taxon>Sphingobacteriia</taxon>
        <taxon>Sphingobacteriales</taxon>
        <taxon>Sphingobacteriaceae</taxon>
        <taxon>Mucilaginibacter</taxon>
    </lineage>
</organism>
<reference evidence="3" key="1">
    <citation type="journal article" date="2014" name="Int. J. Syst. Evol. Microbiol.">
        <title>Complete genome sequence of Corynebacterium casei LMG S-19264T (=DSM 44701T), isolated from a smear-ripened cheese.</title>
        <authorList>
            <consortium name="US DOE Joint Genome Institute (JGI-PGF)"/>
            <person name="Walter F."/>
            <person name="Albersmeier A."/>
            <person name="Kalinowski J."/>
            <person name="Ruckert C."/>
        </authorList>
    </citation>
    <scope>NUCLEOTIDE SEQUENCE</scope>
    <source>
        <strain evidence="3">CCM 8711</strain>
    </source>
</reference>
<dbReference type="InterPro" id="IPR002931">
    <property type="entry name" value="Transglutaminase-like"/>
</dbReference>
<evidence type="ECO:0000256" key="1">
    <source>
        <dbReference type="SAM" id="SignalP"/>
    </source>
</evidence>
<evidence type="ECO:0000313" key="3">
    <source>
        <dbReference type="EMBL" id="GGI48814.1"/>
    </source>
</evidence>
<accession>A0A917MZZ6</accession>
<dbReference type="AlphaFoldDB" id="A0A917MZZ6"/>
<feature type="chain" id="PRO_5037480118" description="Transglutaminase-like domain-containing protein" evidence="1">
    <location>
        <begin position="20"/>
        <end position="657"/>
    </location>
</feature>
<proteinExistence type="predicted"/>
<dbReference type="Gene3D" id="2.60.40.3140">
    <property type="match status" value="1"/>
</dbReference>
<dbReference type="Gene3D" id="3.10.620.30">
    <property type="match status" value="1"/>
</dbReference>
<feature type="domain" description="Transglutaminase-like" evidence="2">
    <location>
        <begin position="302"/>
        <end position="378"/>
    </location>
</feature>
<dbReference type="Proteomes" id="UP000662074">
    <property type="component" value="Unassembled WGS sequence"/>
</dbReference>
<keyword evidence="4" id="KW-1185">Reference proteome</keyword>
<evidence type="ECO:0000259" key="2">
    <source>
        <dbReference type="Pfam" id="PF01841"/>
    </source>
</evidence>
<reference evidence="3" key="2">
    <citation type="submission" date="2020-09" db="EMBL/GenBank/DDBJ databases">
        <authorList>
            <person name="Sun Q."/>
            <person name="Sedlacek I."/>
        </authorList>
    </citation>
    <scope>NUCLEOTIDE SEQUENCE</scope>
    <source>
        <strain evidence="3">CCM 8711</strain>
    </source>
</reference>
<dbReference type="RefSeq" id="WP_188412675.1">
    <property type="nucleotide sequence ID" value="NZ_BMDO01000001.1"/>
</dbReference>